<feature type="chain" id="PRO_5045168405" evidence="12">
    <location>
        <begin position="38"/>
        <end position="886"/>
    </location>
</feature>
<evidence type="ECO:0000256" key="10">
    <source>
        <dbReference type="PROSITE-ProRule" id="PRU10144"/>
    </source>
</evidence>
<evidence type="ECO:0000256" key="1">
    <source>
        <dbReference type="ARBA" id="ARBA00004571"/>
    </source>
</evidence>
<feature type="signal peptide" evidence="12">
    <location>
        <begin position="1"/>
        <end position="37"/>
    </location>
</feature>
<evidence type="ECO:0000256" key="9">
    <source>
        <dbReference type="PROSITE-ProRule" id="PRU01360"/>
    </source>
</evidence>
<dbReference type="PANTHER" id="PTHR47234:SF2">
    <property type="entry name" value="TONB-DEPENDENT RECEPTOR"/>
    <property type="match status" value="1"/>
</dbReference>
<evidence type="ECO:0000256" key="6">
    <source>
        <dbReference type="ARBA" id="ARBA00023077"/>
    </source>
</evidence>
<keyword evidence="8 9" id="KW-0998">Cell outer membrane</keyword>
<dbReference type="Gene3D" id="2.40.170.20">
    <property type="entry name" value="TonB-dependent receptor, beta-barrel domain"/>
    <property type="match status" value="1"/>
</dbReference>
<evidence type="ECO:0000256" key="4">
    <source>
        <dbReference type="ARBA" id="ARBA00022692"/>
    </source>
</evidence>
<dbReference type="RefSeq" id="WP_222992739.1">
    <property type="nucleotide sequence ID" value="NZ_JAINVV010000012.1"/>
</dbReference>
<dbReference type="EMBL" id="JAINVV010000012">
    <property type="protein sequence ID" value="MBY8825651.1"/>
    <property type="molecule type" value="Genomic_DNA"/>
</dbReference>
<dbReference type="InterPro" id="IPR036942">
    <property type="entry name" value="Beta-barrel_TonB_sf"/>
</dbReference>
<organism evidence="15 16">
    <name type="scientific">Sphingomonas colocasiae</name>
    <dbReference type="NCBI Taxonomy" id="1848973"/>
    <lineage>
        <taxon>Bacteria</taxon>
        <taxon>Pseudomonadati</taxon>
        <taxon>Pseudomonadota</taxon>
        <taxon>Alphaproteobacteria</taxon>
        <taxon>Sphingomonadales</taxon>
        <taxon>Sphingomonadaceae</taxon>
        <taxon>Sphingomonas</taxon>
    </lineage>
</organism>
<protein>
    <submittedName>
        <fullName evidence="15">TonB-dependent receptor</fullName>
    </submittedName>
</protein>
<keyword evidence="16" id="KW-1185">Reference proteome</keyword>
<feature type="domain" description="TonB-dependent receptor-like beta-barrel" evidence="13">
    <location>
        <begin position="395"/>
        <end position="851"/>
    </location>
</feature>
<dbReference type="InterPro" id="IPR000531">
    <property type="entry name" value="Beta-barrel_TonB"/>
</dbReference>
<gene>
    <name evidence="15" type="ORF">K7G82_25340</name>
</gene>
<keyword evidence="3 9" id="KW-1134">Transmembrane beta strand</keyword>
<keyword evidence="7 9" id="KW-0472">Membrane</keyword>
<dbReference type="Gene3D" id="2.170.130.10">
    <property type="entry name" value="TonB-dependent receptor, plug domain"/>
    <property type="match status" value="1"/>
</dbReference>
<feature type="domain" description="TonB-dependent receptor plug" evidence="14">
    <location>
        <begin position="76"/>
        <end position="180"/>
    </location>
</feature>
<dbReference type="InterPro" id="IPR012910">
    <property type="entry name" value="Plug_dom"/>
</dbReference>
<keyword evidence="5 12" id="KW-0732">Signal</keyword>
<evidence type="ECO:0000256" key="5">
    <source>
        <dbReference type="ARBA" id="ARBA00022729"/>
    </source>
</evidence>
<dbReference type="InterPro" id="IPR039426">
    <property type="entry name" value="TonB-dep_rcpt-like"/>
</dbReference>
<evidence type="ECO:0000313" key="16">
    <source>
        <dbReference type="Proteomes" id="UP000706039"/>
    </source>
</evidence>
<dbReference type="PROSITE" id="PS52016">
    <property type="entry name" value="TONB_DEPENDENT_REC_3"/>
    <property type="match status" value="1"/>
</dbReference>
<feature type="short sequence motif" description="TonB C-terminal box" evidence="10">
    <location>
        <begin position="869"/>
        <end position="886"/>
    </location>
</feature>
<reference evidence="15 16" key="1">
    <citation type="submission" date="2021-08" db="EMBL/GenBank/DDBJ databases">
        <authorList>
            <person name="Tuo L."/>
        </authorList>
    </citation>
    <scope>NUCLEOTIDE SEQUENCE [LARGE SCALE GENOMIC DNA]</scope>
    <source>
        <strain evidence="15 16">JCM 31229</strain>
    </source>
</reference>
<dbReference type="Pfam" id="PF07715">
    <property type="entry name" value="Plug"/>
    <property type="match status" value="1"/>
</dbReference>
<dbReference type="PANTHER" id="PTHR47234">
    <property type="match status" value="1"/>
</dbReference>
<evidence type="ECO:0000313" key="15">
    <source>
        <dbReference type="EMBL" id="MBY8825651.1"/>
    </source>
</evidence>
<evidence type="ECO:0000256" key="2">
    <source>
        <dbReference type="ARBA" id="ARBA00022448"/>
    </source>
</evidence>
<evidence type="ECO:0000256" key="8">
    <source>
        <dbReference type="ARBA" id="ARBA00023237"/>
    </source>
</evidence>
<evidence type="ECO:0000259" key="14">
    <source>
        <dbReference type="Pfam" id="PF07715"/>
    </source>
</evidence>
<comment type="subcellular location">
    <subcellularLocation>
        <location evidence="1 9">Cell outer membrane</location>
        <topology evidence="1 9">Multi-pass membrane protein</topology>
    </subcellularLocation>
</comment>
<keyword evidence="15" id="KW-0675">Receptor</keyword>
<name>A0ABS7PWI7_9SPHN</name>
<dbReference type="SUPFAM" id="SSF56935">
    <property type="entry name" value="Porins"/>
    <property type="match status" value="1"/>
</dbReference>
<comment type="similarity">
    <text evidence="9 11">Belongs to the TonB-dependent receptor family.</text>
</comment>
<keyword evidence="4 9" id="KW-0812">Transmembrane</keyword>
<evidence type="ECO:0000256" key="12">
    <source>
        <dbReference type="SAM" id="SignalP"/>
    </source>
</evidence>
<keyword evidence="6 11" id="KW-0798">TonB box</keyword>
<proteinExistence type="inferred from homology"/>
<comment type="caution">
    <text evidence="15">The sequence shown here is derived from an EMBL/GenBank/DDBJ whole genome shotgun (WGS) entry which is preliminary data.</text>
</comment>
<evidence type="ECO:0000256" key="7">
    <source>
        <dbReference type="ARBA" id="ARBA00023136"/>
    </source>
</evidence>
<dbReference type="Proteomes" id="UP000706039">
    <property type="component" value="Unassembled WGS sequence"/>
</dbReference>
<keyword evidence="2 9" id="KW-0813">Transport</keyword>
<sequence length="886" mass="93004">MSITTIVAGILTGHRARMLCGSAIAAAMLGVPAAVHAQAADTGAQAEGDGADADKEIVVTGTSIRGIPPTGSGLISVSRDDAKLIGAASTPELLATVPQLNSFNTAPRTSNGGLGSFAPGLRGLPPSATLPLMNGHRLISGSTQQTNPDYPFLPELAIERVEIVADGASAIYGSDAVAGVVNFITRKRVSGFEANVRYGFADDYHAFNAGGIFGHDWGSGSFVAAYQYSENSNITGADRRYRSLDFRAAGGVDTRSTVCPDANVNLFAGTIYAAPSLAPGINTCDPRGPVDLVPTNRTHSAFVSARQDLSSGVTLWGDLLYSDRKDVVQAALPGQSLILLTPANPFFRAPPGTGALFEFVDFRPDRLVGADHFDQSFRVRAGNATAGIDVALPGDFKASLFGTYNWSRNDTFQPGINTTALSTAAAGTTTATALDPFGTGTSPAVVAAILDNPTDFTNRQRTWIAAGKVDGSLADLPGGAVKVALGAEYRRETYMQRGSSGGVGFPEDLKRSVQSLYAELFVPLFGADNAAPMFHSLALSLSGRYDHYSDFGSTTNPKVGITWEPVQGINLRGSYGRSFRAPGLRDLGSTVGSYYAAAALVDAFGARDPLRGATQVNTILLFGGNQNLKPEKARTFSLGVDLRPQFAPGFSAGATFYDIKYDDVIGTPSGLGALIFTDPTFASLVVRNPSAAQVSSAIADTVPFFYTFAAVPTIGNILDLRQGNFGIRKTNGIDFDVRYRSTTGFGSVFGGIAGNYILKYRTQLSPTSAVSNSLEAGIPRTTLRTTLGLTAGPVTFVNFVNHRSGVTAPFATPTGTSVYKAKSYTTVDLRLSVRLPDTGFAKGSELALQINDLFNATPPYFPGTDGIGGTYNAIGRYAAMSLRTAF</sequence>
<dbReference type="InterPro" id="IPR010917">
    <property type="entry name" value="TonB_rcpt_CS"/>
</dbReference>
<dbReference type="PROSITE" id="PS01156">
    <property type="entry name" value="TONB_DEPENDENT_REC_2"/>
    <property type="match status" value="1"/>
</dbReference>
<evidence type="ECO:0000259" key="13">
    <source>
        <dbReference type="Pfam" id="PF00593"/>
    </source>
</evidence>
<dbReference type="InterPro" id="IPR037066">
    <property type="entry name" value="Plug_dom_sf"/>
</dbReference>
<accession>A0ABS7PWI7</accession>
<evidence type="ECO:0000256" key="3">
    <source>
        <dbReference type="ARBA" id="ARBA00022452"/>
    </source>
</evidence>
<dbReference type="Pfam" id="PF00593">
    <property type="entry name" value="TonB_dep_Rec_b-barrel"/>
    <property type="match status" value="1"/>
</dbReference>
<evidence type="ECO:0000256" key="11">
    <source>
        <dbReference type="RuleBase" id="RU003357"/>
    </source>
</evidence>